<protein>
    <submittedName>
        <fullName evidence="7">Histidinol-phosphatase, inositol monophosphatase family</fullName>
    </submittedName>
</protein>
<comment type="cofactor">
    <cofactor evidence="1 6">
        <name>Mg(2+)</name>
        <dbReference type="ChEBI" id="CHEBI:18420"/>
    </cofactor>
</comment>
<proteinExistence type="inferred from homology"/>
<dbReference type="PANTHER" id="PTHR43200:SF6">
    <property type="entry name" value="3'(2'),5'-BISPHOSPHATE NUCLEOTIDASE"/>
    <property type="match status" value="1"/>
</dbReference>
<evidence type="ECO:0000256" key="6">
    <source>
        <dbReference type="PIRSR" id="PIRSR600760-2"/>
    </source>
</evidence>
<keyword evidence="5 6" id="KW-0460">Magnesium</keyword>
<reference evidence="7 8" key="1">
    <citation type="submission" date="2016-10" db="EMBL/GenBank/DDBJ databases">
        <authorList>
            <person name="de Groot N.N."/>
        </authorList>
    </citation>
    <scope>NUCLEOTIDE SEQUENCE [LARGE SCALE GENOMIC DNA]</scope>
    <source>
        <strain evidence="7 8">Nv1</strain>
    </source>
</reference>
<accession>A0A1H7K6J5</accession>
<dbReference type="SUPFAM" id="SSF56655">
    <property type="entry name" value="Carbohydrate phosphatase"/>
    <property type="match status" value="1"/>
</dbReference>
<feature type="binding site" evidence="6">
    <location>
        <position position="83"/>
    </location>
    <ligand>
        <name>Mg(2+)</name>
        <dbReference type="ChEBI" id="CHEBI:18420"/>
        <label>1</label>
        <note>catalytic</note>
    </ligand>
</feature>
<gene>
    <name evidence="7" type="ORF">SAMN05216387_103115</name>
</gene>
<evidence type="ECO:0000256" key="1">
    <source>
        <dbReference type="ARBA" id="ARBA00001946"/>
    </source>
</evidence>
<feature type="binding site" evidence="6">
    <location>
        <position position="209"/>
    </location>
    <ligand>
        <name>Mg(2+)</name>
        <dbReference type="ChEBI" id="CHEBI:18420"/>
        <label>1</label>
        <note>catalytic</note>
    </ligand>
</feature>
<dbReference type="Gene3D" id="3.30.540.10">
    <property type="entry name" value="Fructose-1,6-Bisphosphatase, subunit A, domain 1"/>
    <property type="match status" value="1"/>
</dbReference>
<dbReference type="PANTHER" id="PTHR43200">
    <property type="entry name" value="PHOSPHATASE"/>
    <property type="match status" value="1"/>
</dbReference>
<feature type="binding site" evidence="6">
    <location>
        <position position="81"/>
    </location>
    <ligand>
        <name>Mg(2+)</name>
        <dbReference type="ChEBI" id="CHEBI:18420"/>
        <label>1</label>
        <note>catalytic</note>
    </ligand>
</feature>
<evidence type="ECO:0000313" key="8">
    <source>
        <dbReference type="Proteomes" id="UP000198620"/>
    </source>
</evidence>
<comment type="similarity">
    <text evidence="2">Belongs to the inositol monophosphatase superfamily.</text>
</comment>
<dbReference type="Gene3D" id="3.40.190.80">
    <property type="match status" value="1"/>
</dbReference>
<dbReference type="GO" id="GO:0046872">
    <property type="term" value="F:metal ion binding"/>
    <property type="evidence" value="ECO:0007669"/>
    <property type="project" value="UniProtKB-KW"/>
</dbReference>
<dbReference type="STRING" id="1233.SAMN05216387_103115"/>
<keyword evidence="4" id="KW-0378">Hydrolase</keyword>
<evidence type="ECO:0000313" key="7">
    <source>
        <dbReference type="EMBL" id="SEK82090.1"/>
    </source>
</evidence>
<dbReference type="GO" id="GO:0000105">
    <property type="term" value="P:L-histidine biosynthetic process"/>
    <property type="evidence" value="ECO:0007669"/>
    <property type="project" value="TreeGrafter"/>
</dbReference>
<dbReference type="Pfam" id="PF00459">
    <property type="entry name" value="Inositol_P"/>
    <property type="match status" value="1"/>
</dbReference>
<dbReference type="PRINTS" id="PR00377">
    <property type="entry name" value="IMPHPHTASES"/>
</dbReference>
<dbReference type="GO" id="GO:0016791">
    <property type="term" value="F:phosphatase activity"/>
    <property type="evidence" value="ECO:0007669"/>
    <property type="project" value="UniProtKB-ARBA"/>
</dbReference>
<feature type="binding site" evidence="6">
    <location>
        <position position="67"/>
    </location>
    <ligand>
        <name>Mg(2+)</name>
        <dbReference type="ChEBI" id="CHEBI:18420"/>
        <label>1</label>
        <note>catalytic</note>
    </ligand>
</feature>
<dbReference type="Proteomes" id="UP000198620">
    <property type="component" value="Unassembled WGS sequence"/>
</dbReference>
<keyword evidence="3 6" id="KW-0479">Metal-binding</keyword>
<evidence type="ECO:0000256" key="5">
    <source>
        <dbReference type="ARBA" id="ARBA00022842"/>
    </source>
</evidence>
<keyword evidence="8" id="KW-1185">Reference proteome</keyword>
<feature type="binding site" evidence="6">
    <location>
        <position position="84"/>
    </location>
    <ligand>
        <name>Mg(2+)</name>
        <dbReference type="ChEBI" id="CHEBI:18420"/>
        <label>1</label>
        <note>catalytic</note>
    </ligand>
</feature>
<dbReference type="EMBL" id="FOBH01000003">
    <property type="protein sequence ID" value="SEK82090.1"/>
    <property type="molecule type" value="Genomic_DNA"/>
</dbReference>
<sequence>MNAEQVLGFAHHLADRARPIALRYFRTPLDIMPKADESPVTVADREIENILRHVIRERYPHHGIIGEEYGSIPRENSWVLDPIDGTASFVIGNPLFGTLIGLLRSDEPFAGLIDIPVMRERWAGDGKQHTTYYDQHTAHAAMVSACRSLSRARLYHATYNASHTGESDAVDALSERVAVSRPSCDCYAYGLLASGYCDLVLEDGLEPFDYLPIVPVVLGAGGWMSDWSGNPLGLHSDGRVIAAATKTLLDATIDALRNS</sequence>
<evidence type="ECO:0000256" key="2">
    <source>
        <dbReference type="ARBA" id="ARBA00009759"/>
    </source>
</evidence>
<name>A0A1H7K6J5_9PROT</name>
<dbReference type="InterPro" id="IPR000760">
    <property type="entry name" value="Inositol_monophosphatase-like"/>
</dbReference>
<organism evidence="7 8">
    <name type="scientific">Nitrosovibrio tenuis</name>
    <dbReference type="NCBI Taxonomy" id="1233"/>
    <lineage>
        <taxon>Bacteria</taxon>
        <taxon>Pseudomonadati</taxon>
        <taxon>Pseudomonadota</taxon>
        <taxon>Betaproteobacteria</taxon>
        <taxon>Nitrosomonadales</taxon>
        <taxon>Nitrosomonadaceae</taxon>
        <taxon>Nitrosovibrio</taxon>
    </lineage>
</organism>
<evidence type="ECO:0000256" key="4">
    <source>
        <dbReference type="ARBA" id="ARBA00022801"/>
    </source>
</evidence>
<dbReference type="AlphaFoldDB" id="A0A1H7K6J5"/>
<dbReference type="InterPro" id="IPR051090">
    <property type="entry name" value="Inositol_monoP_superfamily"/>
</dbReference>
<evidence type="ECO:0000256" key="3">
    <source>
        <dbReference type="ARBA" id="ARBA00022723"/>
    </source>
</evidence>